<keyword evidence="1" id="KW-0812">Transmembrane</keyword>
<proteinExistence type="predicted"/>
<feature type="transmembrane region" description="Helical" evidence="1">
    <location>
        <begin position="244"/>
        <end position="265"/>
    </location>
</feature>
<reference evidence="2" key="3">
    <citation type="submission" date="2015-02" db="UniProtKB">
        <authorList>
            <consortium name="EnsemblProtists"/>
        </authorList>
    </citation>
    <scope>IDENTIFICATION</scope>
    <source>
        <strain evidence="2">DAOM BR144</strain>
    </source>
</reference>
<evidence type="ECO:0000313" key="3">
    <source>
        <dbReference type="Proteomes" id="UP000019132"/>
    </source>
</evidence>
<name>K3WZS7_GLOUD</name>
<reference evidence="3" key="1">
    <citation type="journal article" date="2010" name="Genome Biol.">
        <title>Genome sequence of the necrotrophic plant pathogen Pythium ultimum reveals original pathogenicity mechanisms and effector repertoire.</title>
        <authorList>
            <person name="Levesque C.A."/>
            <person name="Brouwer H."/>
            <person name="Cano L."/>
            <person name="Hamilton J.P."/>
            <person name="Holt C."/>
            <person name="Huitema E."/>
            <person name="Raffaele S."/>
            <person name="Robideau G.P."/>
            <person name="Thines M."/>
            <person name="Win J."/>
            <person name="Zerillo M.M."/>
            <person name="Beakes G.W."/>
            <person name="Boore J.L."/>
            <person name="Busam D."/>
            <person name="Dumas B."/>
            <person name="Ferriera S."/>
            <person name="Fuerstenberg S.I."/>
            <person name="Gachon C.M."/>
            <person name="Gaulin E."/>
            <person name="Govers F."/>
            <person name="Grenville-Briggs L."/>
            <person name="Horner N."/>
            <person name="Hostetler J."/>
            <person name="Jiang R.H."/>
            <person name="Johnson J."/>
            <person name="Krajaejun T."/>
            <person name="Lin H."/>
            <person name="Meijer H.J."/>
            <person name="Moore B."/>
            <person name="Morris P."/>
            <person name="Phuntmart V."/>
            <person name="Puiu D."/>
            <person name="Shetty J."/>
            <person name="Stajich J.E."/>
            <person name="Tripathy S."/>
            <person name="Wawra S."/>
            <person name="van West P."/>
            <person name="Whitty B.R."/>
            <person name="Coutinho P.M."/>
            <person name="Henrissat B."/>
            <person name="Martin F."/>
            <person name="Thomas P.D."/>
            <person name="Tyler B.M."/>
            <person name="De Vries R.P."/>
            <person name="Kamoun S."/>
            <person name="Yandell M."/>
            <person name="Tisserat N."/>
            <person name="Buell C.R."/>
        </authorList>
    </citation>
    <scope>NUCLEOTIDE SEQUENCE</scope>
    <source>
        <strain evidence="3">DAOM:BR144</strain>
    </source>
</reference>
<organism evidence="2 3">
    <name type="scientific">Globisporangium ultimum (strain ATCC 200006 / CBS 805.95 / DAOM BR144)</name>
    <name type="common">Pythium ultimum</name>
    <dbReference type="NCBI Taxonomy" id="431595"/>
    <lineage>
        <taxon>Eukaryota</taxon>
        <taxon>Sar</taxon>
        <taxon>Stramenopiles</taxon>
        <taxon>Oomycota</taxon>
        <taxon>Peronosporomycetes</taxon>
        <taxon>Pythiales</taxon>
        <taxon>Pythiaceae</taxon>
        <taxon>Globisporangium</taxon>
    </lineage>
</organism>
<dbReference type="VEuPathDB" id="FungiDB:PYU1_G010454"/>
<sequence>MAPPTLTRQPTQYVEEDYEDTNVGYWQLRQPKVQAVTRTVEESDAVMEDETTDSDSEYEVLWQSDAATRKILDQSEFFDKFMPQGDVVSESLLQFCGSFPIRMAPIVFASLVRRFTDIRFNWETKTLQSFMEVAVWLSVTYAAFSMYNDFLFAFQVGTFVGALMSICDEMMLHFVRGLARVIRNQAGGPELLQQLGFDVPKNGKAATDGHEVSLIKNLMFGYFGVVVLRSLWDNFHDVKHFALLAAAAGVAFVVTAEFFCLWLPTRRIGLTLQSRFTKIQENWREHAFRSFVELVCWMASTLYFYYSSDDFMASLQLGTLVAVAVCLSSGLEELPDIVSSDENKFRLGEYTFWQDHANGDAFLTVANTIVSAQNAVVGCVQSVQREAMNMYENWGE</sequence>
<dbReference type="EnsemblProtists" id="PYU1_T010476">
    <property type="protein sequence ID" value="PYU1_T010476"/>
    <property type="gene ID" value="PYU1_G010454"/>
</dbReference>
<dbReference type="InParanoid" id="K3WZS7"/>
<dbReference type="EMBL" id="GL376596">
    <property type="status" value="NOT_ANNOTATED_CDS"/>
    <property type="molecule type" value="Genomic_DNA"/>
</dbReference>
<accession>K3WZS7</accession>
<dbReference type="HOGENOM" id="CLU_046079_0_0_1"/>
<dbReference type="AlphaFoldDB" id="K3WZS7"/>
<reference evidence="3" key="2">
    <citation type="submission" date="2010-04" db="EMBL/GenBank/DDBJ databases">
        <authorList>
            <person name="Buell R."/>
            <person name="Hamilton J."/>
            <person name="Hostetler J."/>
        </authorList>
    </citation>
    <scope>NUCLEOTIDE SEQUENCE [LARGE SCALE GENOMIC DNA]</scope>
    <source>
        <strain evidence="3">DAOM:BR144</strain>
    </source>
</reference>
<keyword evidence="1" id="KW-1133">Transmembrane helix</keyword>
<dbReference type="Proteomes" id="UP000019132">
    <property type="component" value="Unassembled WGS sequence"/>
</dbReference>
<dbReference type="eggNOG" id="ENOG502R0VK">
    <property type="taxonomic scope" value="Eukaryota"/>
</dbReference>
<keyword evidence="1" id="KW-0472">Membrane</keyword>
<evidence type="ECO:0000313" key="2">
    <source>
        <dbReference type="EnsemblProtists" id="PYU1_T010476"/>
    </source>
</evidence>
<keyword evidence="3" id="KW-1185">Reference proteome</keyword>
<dbReference type="OMA" id="CLWLPTR"/>
<evidence type="ECO:0000256" key="1">
    <source>
        <dbReference type="SAM" id="Phobius"/>
    </source>
</evidence>
<protein>
    <submittedName>
        <fullName evidence="2">Uncharacterized protein</fullName>
    </submittedName>
</protein>
<feature type="transmembrane region" description="Helical" evidence="1">
    <location>
        <begin position="150"/>
        <end position="167"/>
    </location>
</feature>